<dbReference type="RefSeq" id="WP_019374235.1">
    <property type="nucleotide sequence ID" value="NZ_ALEE01000479.1"/>
</dbReference>
<sequence length="175" mass="19632">MSTDNQIEILTYQDGSSELAVRLQGDTVWLSQEQMTLLFGRERSVITKHLRNVFAEGELERDSVCAKFAHTAADGKTYQVEHYSLDAIISVGYRVKSVQGTRFRQWATTVLREHLTRGYTLNRQRFEQNAAELEAALQLVRKAAAGERGGVGMAVFPSGVVAQRAPRARYIPSWA</sequence>
<dbReference type="OrthoDB" id="9802752at2"/>
<comment type="caution">
    <text evidence="1">The sequence shown here is derived from an EMBL/GenBank/DDBJ whole genome shotgun (WGS) entry which is preliminary data.</text>
</comment>
<proteinExistence type="predicted"/>
<organism evidence="1 2">
    <name type="scientific">Melaminivora alkalimesophila</name>
    <dbReference type="NCBI Taxonomy" id="1165852"/>
    <lineage>
        <taxon>Bacteria</taxon>
        <taxon>Pseudomonadati</taxon>
        <taxon>Pseudomonadota</taxon>
        <taxon>Betaproteobacteria</taxon>
        <taxon>Burkholderiales</taxon>
        <taxon>Comamonadaceae</taxon>
        <taxon>Melaminivora</taxon>
    </lineage>
</organism>
<accession>A0A317RA45</accession>
<name>A0A317RA45_9BURK</name>
<dbReference type="InterPro" id="IPR011204">
    <property type="entry name" value="Virulence_RhuM-like"/>
</dbReference>
<evidence type="ECO:0000313" key="1">
    <source>
        <dbReference type="EMBL" id="PWW45973.1"/>
    </source>
</evidence>
<protein>
    <submittedName>
        <fullName evidence="1">Virulence RhuM family protein</fullName>
    </submittedName>
</protein>
<dbReference type="Pfam" id="PF13310">
    <property type="entry name" value="Virulence_RhuM"/>
    <property type="match status" value="1"/>
</dbReference>
<dbReference type="Proteomes" id="UP000246483">
    <property type="component" value="Unassembled WGS sequence"/>
</dbReference>
<dbReference type="PANTHER" id="PTHR35810:SF1">
    <property type="entry name" value="CYTOPLASMIC PROTEIN"/>
    <property type="match status" value="1"/>
</dbReference>
<keyword evidence="2" id="KW-1185">Reference proteome</keyword>
<gene>
    <name evidence="1" type="ORF">DFR36_105177</name>
</gene>
<dbReference type="AlphaFoldDB" id="A0A317RA45"/>
<dbReference type="EMBL" id="QGUB01000005">
    <property type="protein sequence ID" value="PWW45973.1"/>
    <property type="molecule type" value="Genomic_DNA"/>
</dbReference>
<evidence type="ECO:0000313" key="2">
    <source>
        <dbReference type="Proteomes" id="UP000246483"/>
    </source>
</evidence>
<dbReference type="PANTHER" id="PTHR35810">
    <property type="entry name" value="CYTOPLASMIC PROTEIN-RELATED"/>
    <property type="match status" value="1"/>
</dbReference>
<reference evidence="1 2" key="1">
    <citation type="submission" date="2018-05" db="EMBL/GenBank/DDBJ databases">
        <title>Genomic Encyclopedia of Type Strains, Phase IV (KMG-IV): sequencing the most valuable type-strain genomes for metagenomic binning, comparative biology and taxonomic classification.</title>
        <authorList>
            <person name="Goeker M."/>
        </authorList>
    </citation>
    <scope>NUCLEOTIDE SEQUENCE [LARGE SCALE GENOMIC DNA]</scope>
    <source>
        <strain evidence="1 2">DSM 26006</strain>
    </source>
</reference>